<dbReference type="PANTHER" id="PTHR13678">
    <property type="entry name" value="VACUOLAR PROTEIN SORTING-ASSOCIATED PROTEIN 37"/>
    <property type="match status" value="1"/>
</dbReference>
<sequence>MLSFVIAGSLSTLQYTIMEPPPLPAKPPGGALGSPASPAPSTPVEATPVPAQSNSTPYTLSHLDELATQHISSVPQDVLKGSIVAEDGGDYSRQTRALKDLEQRAQKLKEQYQETLPELRQRVGEKVTASKKLEGEWVQLEAEMYRALQPFSSPALQSSMTHSAVESDELSEILRESFLGSDSTDVAQFVADYRQARSRYHLRHERAQRWKEERVART</sequence>
<feature type="domain" description="VPS37 C-terminal" evidence="9">
    <location>
        <begin position="134"/>
        <end position="218"/>
    </location>
</feature>
<dbReference type="GO" id="GO:0000813">
    <property type="term" value="C:ESCRT I complex"/>
    <property type="evidence" value="ECO:0007669"/>
    <property type="project" value="UniProtKB-ARBA"/>
</dbReference>
<evidence type="ECO:0000256" key="8">
    <source>
        <dbReference type="SAM" id="MobiDB-lite"/>
    </source>
</evidence>
<dbReference type="GO" id="GO:0006612">
    <property type="term" value="P:protein targeting to membrane"/>
    <property type="evidence" value="ECO:0007669"/>
    <property type="project" value="TreeGrafter"/>
</dbReference>
<dbReference type="Gene3D" id="1.10.287.660">
    <property type="entry name" value="Helix hairpin bin"/>
    <property type="match status" value="1"/>
</dbReference>
<evidence type="ECO:0000259" key="9">
    <source>
        <dbReference type="PROSITE" id="PS51314"/>
    </source>
</evidence>
<evidence type="ECO:0000313" key="11">
    <source>
        <dbReference type="Proteomes" id="UP000182444"/>
    </source>
</evidence>
<proteinExistence type="inferred from homology"/>
<name>A0A1D8NP11_YARLL</name>
<evidence type="ECO:0000256" key="3">
    <source>
        <dbReference type="ARBA" id="ARBA00022448"/>
    </source>
</evidence>
<evidence type="ECO:0000256" key="2">
    <source>
        <dbReference type="ARBA" id="ARBA00007617"/>
    </source>
</evidence>
<protein>
    <recommendedName>
        <fullName evidence="9">VPS37 C-terminal domain-containing protein</fullName>
    </recommendedName>
</protein>
<dbReference type="InterPro" id="IPR009851">
    <property type="entry name" value="Mod_r"/>
</dbReference>
<evidence type="ECO:0000256" key="5">
    <source>
        <dbReference type="ARBA" id="ARBA00022927"/>
    </source>
</evidence>
<comment type="subcellular location">
    <subcellularLocation>
        <location evidence="1">Endosome</location>
    </subcellularLocation>
</comment>
<dbReference type="RefSeq" id="XP_505582.3">
    <property type="nucleotide sequence ID" value="XM_505582.3"/>
</dbReference>
<keyword evidence="5 6" id="KW-0653">Protein transport</keyword>
<evidence type="ECO:0000313" key="10">
    <source>
        <dbReference type="EMBL" id="AOW07379.1"/>
    </source>
</evidence>
<dbReference type="PROSITE" id="PS51314">
    <property type="entry name" value="VPS37_C"/>
    <property type="match status" value="1"/>
</dbReference>
<accession>A0A1D8NP11</accession>
<dbReference type="VEuPathDB" id="FungiDB:YALI0_F18524g"/>
<dbReference type="SUPFAM" id="SSF140111">
    <property type="entry name" value="Endosomal sorting complex assembly domain"/>
    <property type="match status" value="1"/>
</dbReference>
<feature type="coiled-coil region" evidence="7">
    <location>
        <begin position="91"/>
        <end position="122"/>
    </location>
</feature>
<keyword evidence="7" id="KW-0175">Coiled coil</keyword>
<organism evidence="10 11">
    <name type="scientific">Yarrowia lipolytica</name>
    <name type="common">Candida lipolytica</name>
    <dbReference type="NCBI Taxonomy" id="4952"/>
    <lineage>
        <taxon>Eukaryota</taxon>
        <taxon>Fungi</taxon>
        <taxon>Dikarya</taxon>
        <taxon>Ascomycota</taxon>
        <taxon>Saccharomycotina</taxon>
        <taxon>Dipodascomycetes</taxon>
        <taxon>Dipodascales</taxon>
        <taxon>Dipodascales incertae sedis</taxon>
        <taxon>Yarrowia</taxon>
    </lineage>
</organism>
<evidence type="ECO:0000256" key="1">
    <source>
        <dbReference type="ARBA" id="ARBA00004177"/>
    </source>
</evidence>
<dbReference type="PANTHER" id="PTHR13678:SF2">
    <property type="entry name" value="VACUOLAR PROTEIN SORTING-ASSOCIATED PROTEIN 37A"/>
    <property type="match status" value="1"/>
</dbReference>
<evidence type="ECO:0000256" key="7">
    <source>
        <dbReference type="SAM" id="Coils"/>
    </source>
</evidence>
<evidence type="ECO:0000256" key="4">
    <source>
        <dbReference type="ARBA" id="ARBA00022753"/>
    </source>
</evidence>
<dbReference type="KEGG" id="yli:2907851"/>
<dbReference type="Proteomes" id="UP000182444">
    <property type="component" value="Chromosome 1F"/>
</dbReference>
<keyword evidence="3 6" id="KW-0813">Transport</keyword>
<reference evidence="10 11" key="1">
    <citation type="journal article" date="2016" name="PLoS ONE">
        <title>Sequence Assembly of Yarrowia lipolytica Strain W29/CLIB89 Shows Transposable Element Diversity.</title>
        <authorList>
            <person name="Magnan C."/>
            <person name="Yu J."/>
            <person name="Chang I."/>
            <person name="Jahn E."/>
            <person name="Kanomata Y."/>
            <person name="Wu J."/>
            <person name="Zeller M."/>
            <person name="Oakes M."/>
            <person name="Baldi P."/>
            <person name="Sandmeyer S."/>
        </authorList>
    </citation>
    <scope>NUCLEOTIDE SEQUENCE [LARGE SCALE GENOMIC DNA]</scope>
    <source>
        <strain evidence="11">CLIB89(W29)</strain>
    </source>
</reference>
<gene>
    <name evidence="10" type="ORF">YALI1_F24699g</name>
</gene>
<keyword evidence="4" id="KW-0967">Endosome</keyword>
<dbReference type="InterPro" id="IPR037202">
    <property type="entry name" value="ESCRT_assembly_dom"/>
</dbReference>
<evidence type="ECO:0000256" key="6">
    <source>
        <dbReference type="PROSITE-ProRule" id="PRU00646"/>
    </source>
</evidence>
<dbReference type="EMBL" id="CP017558">
    <property type="protein sequence ID" value="AOW07379.1"/>
    <property type="molecule type" value="Genomic_DNA"/>
</dbReference>
<comment type="similarity">
    <text evidence="2">Belongs to the VPS37 family.</text>
</comment>
<feature type="compositionally biased region" description="Low complexity" evidence="8">
    <location>
        <begin position="42"/>
        <end position="51"/>
    </location>
</feature>
<feature type="region of interest" description="Disordered" evidence="8">
    <location>
        <begin position="19"/>
        <end position="57"/>
    </location>
</feature>
<dbReference type="VEuPathDB" id="FungiDB:YALI1_F24699g"/>
<dbReference type="AlphaFoldDB" id="A0A1D8NP11"/>
<dbReference type="Pfam" id="PF07200">
    <property type="entry name" value="Mod_r"/>
    <property type="match status" value="1"/>
</dbReference>
<dbReference type="GO" id="GO:0006623">
    <property type="term" value="P:protein targeting to vacuole"/>
    <property type="evidence" value="ECO:0007669"/>
    <property type="project" value="TreeGrafter"/>
</dbReference>
<dbReference type="GO" id="GO:0043162">
    <property type="term" value="P:ubiquitin-dependent protein catabolic process via the multivesicular body sorting pathway"/>
    <property type="evidence" value="ECO:0007669"/>
    <property type="project" value="TreeGrafter"/>
</dbReference>
<dbReference type="GeneID" id="2907851"/>
<dbReference type="InterPro" id="IPR029012">
    <property type="entry name" value="Helix_hairpin_bin_sf"/>
</dbReference>